<name>A0A8J1XLU8_OWEFU</name>
<accession>A0A8J1XLU8</accession>
<proteinExistence type="inferred from homology"/>
<evidence type="ECO:0000256" key="2">
    <source>
        <dbReference type="ARBA" id="ARBA00009156"/>
    </source>
</evidence>
<dbReference type="GO" id="GO:0005524">
    <property type="term" value="F:ATP binding"/>
    <property type="evidence" value="ECO:0007669"/>
    <property type="project" value="UniProtKB-KW"/>
</dbReference>
<sequence length="471" mass="51307">MRTLVLGIDIGTTSIKVALVDTSGNQVIAEATRNTEANIQTSQDREYLANEQDVQKIIISLQICLSALPKHDLLDVKHIGICGQMHGVLLWQRNGAWKHNAQYKRFDIECKSTSNLVTWQDGRCDEAFLSTLPSPESNCPISTGYGCATLFWLQRHSRETIQSYDCAGTIQDFVVAMLCNLHNPVMSEHNAASWGYYNTSSQSWNTAILERAGFPTPLLPDVVSPGTEVGRLQRDWYTIPQGASVHVALGDMQCSIYSCLKRDNDAALNISTSTQLAYCMPDGFVPPNKDVAEVNPVTHVPYFEGRFIAVAASLTGGNALAAFVKMLQQWIHDLGINGIPQSEIWNKVTSLGETSPDTNLNIKPTLYGERHDPNHNASVEGITTGNIGLGSVYRALCKGVINNLYSMMSRDDLRAASIDRVIGVGTALSKNPALGREFETLYDVKVVSGGGADAATGVALATMKHVSCQQN</sequence>
<dbReference type="GO" id="GO:0005829">
    <property type="term" value="C:cytosol"/>
    <property type="evidence" value="ECO:0007669"/>
    <property type="project" value="TreeGrafter"/>
</dbReference>
<evidence type="ECO:0000256" key="6">
    <source>
        <dbReference type="ARBA" id="ARBA00022777"/>
    </source>
</evidence>
<keyword evidence="15" id="KW-1185">Reference proteome</keyword>
<keyword evidence="3" id="KW-0963">Cytoplasm</keyword>
<dbReference type="SUPFAM" id="SSF53067">
    <property type="entry name" value="Actin-like ATPase domain"/>
    <property type="match status" value="2"/>
</dbReference>
<evidence type="ECO:0000256" key="10">
    <source>
        <dbReference type="ARBA" id="ARBA00066341"/>
    </source>
</evidence>
<dbReference type="EC" id="2.7.1.14" evidence="10"/>
<comment type="catalytic activity">
    <reaction evidence="8">
        <text>sedoheptulose + ATP = D-sedoheptulose 7-phosphate + ADP + H(+)</text>
        <dbReference type="Rhea" id="RHEA:23844"/>
        <dbReference type="ChEBI" id="CHEBI:15378"/>
        <dbReference type="ChEBI" id="CHEBI:16802"/>
        <dbReference type="ChEBI" id="CHEBI:30616"/>
        <dbReference type="ChEBI" id="CHEBI:57483"/>
        <dbReference type="ChEBI" id="CHEBI:456216"/>
        <dbReference type="EC" id="2.7.1.14"/>
    </reaction>
</comment>
<evidence type="ECO:0000256" key="4">
    <source>
        <dbReference type="ARBA" id="ARBA00022679"/>
    </source>
</evidence>
<comment type="function">
    <text evidence="9">Acts as a modulator of macrophage activation through control of glucose metabolism.</text>
</comment>
<evidence type="ECO:0000256" key="7">
    <source>
        <dbReference type="ARBA" id="ARBA00022840"/>
    </source>
</evidence>
<feature type="domain" description="Carbohydrate kinase FGGY N-terminal" evidence="13">
    <location>
        <begin position="5"/>
        <end position="238"/>
    </location>
</feature>
<dbReference type="GO" id="GO:0006091">
    <property type="term" value="P:generation of precursor metabolites and energy"/>
    <property type="evidence" value="ECO:0007669"/>
    <property type="project" value="UniProtKB-ARBA"/>
</dbReference>
<dbReference type="OrthoDB" id="10264182at2759"/>
<dbReference type="PANTHER" id="PTHR10196">
    <property type="entry name" value="SUGAR KINASE"/>
    <property type="match status" value="1"/>
</dbReference>
<evidence type="ECO:0000313" key="15">
    <source>
        <dbReference type="Proteomes" id="UP000749559"/>
    </source>
</evidence>
<organism evidence="14 15">
    <name type="scientific">Owenia fusiformis</name>
    <name type="common">Polychaete worm</name>
    <dbReference type="NCBI Taxonomy" id="6347"/>
    <lineage>
        <taxon>Eukaryota</taxon>
        <taxon>Metazoa</taxon>
        <taxon>Spiralia</taxon>
        <taxon>Lophotrochozoa</taxon>
        <taxon>Annelida</taxon>
        <taxon>Polychaeta</taxon>
        <taxon>Sedentaria</taxon>
        <taxon>Canalipalpata</taxon>
        <taxon>Sabellida</taxon>
        <taxon>Oweniida</taxon>
        <taxon>Oweniidae</taxon>
        <taxon>Owenia</taxon>
    </lineage>
</organism>
<dbReference type="EMBL" id="CAIIXF020000012">
    <property type="protein sequence ID" value="CAH1802058.1"/>
    <property type="molecule type" value="Genomic_DNA"/>
</dbReference>
<dbReference type="FunFam" id="3.30.420.40:FF:000111">
    <property type="entry name" value="Sedoheptulokinase"/>
    <property type="match status" value="1"/>
</dbReference>
<dbReference type="FunFam" id="3.30.420.40:FF:000132">
    <property type="entry name" value="Sedoheptulokinase"/>
    <property type="match status" value="1"/>
</dbReference>
<dbReference type="InterPro" id="IPR043129">
    <property type="entry name" value="ATPase_NBD"/>
</dbReference>
<evidence type="ECO:0000256" key="11">
    <source>
        <dbReference type="ARBA" id="ARBA00069425"/>
    </source>
</evidence>
<dbReference type="PANTHER" id="PTHR10196:SF67">
    <property type="entry name" value="SEDOHEPTULOKINASE"/>
    <property type="match status" value="1"/>
</dbReference>
<evidence type="ECO:0000259" key="13">
    <source>
        <dbReference type="Pfam" id="PF00370"/>
    </source>
</evidence>
<dbReference type="Pfam" id="PF00370">
    <property type="entry name" value="FGGY_N"/>
    <property type="match status" value="1"/>
</dbReference>
<dbReference type="GO" id="GO:0050277">
    <property type="term" value="F:sedoheptulokinase activity"/>
    <property type="evidence" value="ECO:0007669"/>
    <property type="project" value="UniProtKB-EC"/>
</dbReference>
<dbReference type="Gene3D" id="3.30.420.40">
    <property type="match status" value="2"/>
</dbReference>
<keyword evidence="4" id="KW-0808">Transferase</keyword>
<evidence type="ECO:0000256" key="5">
    <source>
        <dbReference type="ARBA" id="ARBA00022741"/>
    </source>
</evidence>
<evidence type="ECO:0000256" key="9">
    <source>
        <dbReference type="ARBA" id="ARBA00057196"/>
    </source>
</evidence>
<dbReference type="CDD" id="cd07777">
    <property type="entry name" value="ASKHA_NBD_FGGY_SHK"/>
    <property type="match status" value="1"/>
</dbReference>
<evidence type="ECO:0000256" key="3">
    <source>
        <dbReference type="ARBA" id="ARBA00022490"/>
    </source>
</evidence>
<reference evidence="14" key="1">
    <citation type="submission" date="2022-03" db="EMBL/GenBank/DDBJ databases">
        <authorList>
            <person name="Martin C."/>
        </authorList>
    </citation>
    <scope>NUCLEOTIDE SEQUENCE</scope>
</reference>
<dbReference type="AlphaFoldDB" id="A0A8J1XLU8"/>
<dbReference type="GO" id="GO:0071396">
    <property type="term" value="P:cellular response to lipid"/>
    <property type="evidence" value="ECO:0007669"/>
    <property type="project" value="UniProtKB-ARBA"/>
</dbReference>
<dbReference type="GO" id="GO:0046496">
    <property type="term" value="P:nicotinamide nucleotide metabolic process"/>
    <property type="evidence" value="ECO:0007669"/>
    <property type="project" value="UniProtKB-ARBA"/>
</dbReference>
<protein>
    <recommendedName>
        <fullName evidence="11">Sedoheptulokinase</fullName>
        <ecNumber evidence="10">2.7.1.14</ecNumber>
    </recommendedName>
    <alternativeName>
        <fullName evidence="12">Carbohydrate kinase-like protein</fullName>
    </alternativeName>
</protein>
<evidence type="ECO:0000256" key="8">
    <source>
        <dbReference type="ARBA" id="ARBA00052736"/>
    </source>
</evidence>
<keyword evidence="7" id="KW-0067">ATP-binding</keyword>
<keyword evidence="5" id="KW-0547">Nucleotide-binding</keyword>
<comment type="similarity">
    <text evidence="2">Belongs to the FGGY kinase family.</text>
</comment>
<dbReference type="GO" id="GO:0006163">
    <property type="term" value="P:purine nucleotide metabolic process"/>
    <property type="evidence" value="ECO:0007669"/>
    <property type="project" value="UniProtKB-ARBA"/>
</dbReference>
<comment type="caution">
    <text evidence="14">The sequence shown here is derived from an EMBL/GenBank/DDBJ whole genome shotgun (WGS) entry which is preliminary data.</text>
</comment>
<evidence type="ECO:0000256" key="12">
    <source>
        <dbReference type="ARBA" id="ARBA00076706"/>
    </source>
</evidence>
<gene>
    <name evidence="14" type="ORF">OFUS_LOCUS25776</name>
</gene>
<dbReference type="GO" id="GO:0006071">
    <property type="term" value="P:glycerol metabolic process"/>
    <property type="evidence" value="ECO:0007669"/>
    <property type="project" value="TreeGrafter"/>
</dbReference>
<dbReference type="GO" id="GO:0009617">
    <property type="term" value="P:response to bacterium"/>
    <property type="evidence" value="ECO:0007669"/>
    <property type="project" value="UniProtKB-ARBA"/>
</dbReference>
<evidence type="ECO:0000256" key="1">
    <source>
        <dbReference type="ARBA" id="ARBA00004496"/>
    </source>
</evidence>
<keyword evidence="6" id="KW-0418">Kinase</keyword>
<dbReference type="Proteomes" id="UP000749559">
    <property type="component" value="Unassembled WGS sequence"/>
</dbReference>
<evidence type="ECO:0000313" key="14">
    <source>
        <dbReference type="EMBL" id="CAH1802058.1"/>
    </source>
</evidence>
<dbReference type="GO" id="GO:1901135">
    <property type="term" value="P:carbohydrate derivative metabolic process"/>
    <property type="evidence" value="ECO:0007669"/>
    <property type="project" value="UniProtKB-ARBA"/>
</dbReference>
<dbReference type="GO" id="GO:1901701">
    <property type="term" value="P:cellular response to oxygen-containing compound"/>
    <property type="evidence" value="ECO:0007669"/>
    <property type="project" value="UniProtKB-ARBA"/>
</dbReference>
<dbReference type="InterPro" id="IPR018484">
    <property type="entry name" value="FGGY_N"/>
</dbReference>
<comment type="subcellular location">
    <subcellularLocation>
        <location evidence="1">Cytoplasm</location>
    </subcellularLocation>
</comment>